<evidence type="ECO:0000256" key="2">
    <source>
        <dbReference type="ARBA" id="ARBA00023002"/>
    </source>
</evidence>
<dbReference type="GO" id="GO:0051287">
    <property type="term" value="F:NAD binding"/>
    <property type="evidence" value="ECO:0007669"/>
    <property type="project" value="InterPro"/>
</dbReference>
<dbReference type="Pfam" id="PF00180">
    <property type="entry name" value="Iso_dh"/>
    <property type="match status" value="1"/>
</dbReference>
<dbReference type="GO" id="GO:0006099">
    <property type="term" value="P:tricarboxylic acid cycle"/>
    <property type="evidence" value="ECO:0007669"/>
    <property type="project" value="TreeGrafter"/>
</dbReference>
<dbReference type="SUPFAM" id="SSF53659">
    <property type="entry name" value="Isocitrate/Isopropylmalate dehydrogenase-like"/>
    <property type="match status" value="1"/>
</dbReference>
<protein>
    <submittedName>
        <fullName evidence="4">3-isopropylmalate dehydrogenase</fullName>
    </submittedName>
</protein>
<accession>A0A235BX09</accession>
<gene>
    <name evidence="4" type="ORF">CH333_04365</name>
</gene>
<evidence type="ECO:0000313" key="4">
    <source>
        <dbReference type="EMBL" id="OYD16075.1"/>
    </source>
</evidence>
<dbReference type="PANTHER" id="PTHR11835:SF34">
    <property type="entry name" value="ISOCITRATE DEHYDROGENASE [NAD] SUBUNIT ALPHA, MITOCHONDRIAL"/>
    <property type="match status" value="1"/>
</dbReference>
<name>A0A235BX09_UNCW3</name>
<evidence type="ECO:0000313" key="5">
    <source>
        <dbReference type="Proteomes" id="UP000215215"/>
    </source>
</evidence>
<dbReference type="GO" id="GO:0006102">
    <property type="term" value="P:isocitrate metabolic process"/>
    <property type="evidence" value="ECO:0007669"/>
    <property type="project" value="TreeGrafter"/>
</dbReference>
<dbReference type="GO" id="GO:0004449">
    <property type="term" value="F:isocitrate dehydrogenase (NAD+) activity"/>
    <property type="evidence" value="ECO:0007669"/>
    <property type="project" value="TreeGrafter"/>
</dbReference>
<dbReference type="PROSITE" id="PS00470">
    <property type="entry name" value="IDH_IMDH"/>
    <property type="match status" value="1"/>
</dbReference>
<evidence type="ECO:0000256" key="1">
    <source>
        <dbReference type="ARBA" id="ARBA00007769"/>
    </source>
</evidence>
<comment type="similarity">
    <text evidence="1">Belongs to the isocitrate and isopropylmalate dehydrogenases family.</text>
</comment>
<dbReference type="EMBL" id="NOZQ01000088">
    <property type="protein sequence ID" value="OYD16075.1"/>
    <property type="molecule type" value="Genomic_DNA"/>
</dbReference>
<dbReference type="GO" id="GO:0000287">
    <property type="term" value="F:magnesium ion binding"/>
    <property type="evidence" value="ECO:0007669"/>
    <property type="project" value="InterPro"/>
</dbReference>
<proteinExistence type="inferred from homology"/>
<organism evidence="4 5">
    <name type="scientific">candidate division WOR-3 bacterium JGI_Cruoil_03_44_89</name>
    <dbReference type="NCBI Taxonomy" id="1973748"/>
    <lineage>
        <taxon>Bacteria</taxon>
        <taxon>Bacteria division WOR-3</taxon>
    </lineage>
</organism>
<dbReference type="SMART" id="SM01329">
    <property type="entry name" value="Iso_dh"/>
    <property type="match status" value="1"/>
</dbReference>
<dbReference type="AlphaFoldDB" id="A0A235BX09"/>
<evidence type="ECO:0000259" key="3">
    <source>
        <dbReference type="SMART" id="SM01329"/>
    </source>
</evidence>
<dbReference type="InterPro" id="IPR024084">
    <property type="entry name" value="IsoPropMal-DH-like_dom"/>
</dbReference>
<dbReference type="InterPro" id="IPR019818">
    <property type="entry name" value="IsoCit/isopropylmalate_DH_CS"/>
</dbReference>
<dbReference type="Gene3D" id="3.40.718.10">
    <property type="entry name" value="Isopropylmalate Dehydrogenase"/>
    <property type="match status" value="1"/>
</dbReference>
<feature type="domain" description="Isopropylmalate dehydrogenase-like" evidence="3">
    <location>
        <begin position="5"/>
        <end position="368"/>
    </location>
</feature>
<dbReference type="Proteomes" id="UP000215215">
    <property type="component" value="Unassembled WGS sequence"/>
</dbReference>
<sequence length="373" mass="41848">MARYRIAWMPGDGVGKDVMDAARIVLDGINLNAEYISCDVGWKFWVEEGNALPQRTIDVLKTVDCALFGAITSKPREEAEAELSPELKGKGLTYYSPIVALRQIFDLYTNMRPCRAYPGNPLNYRDEIDIVVFRENTEGLYSGVEFYPTPEELRSYLLKHHAKMERFKDVPGDELAISMRIFSKKGCGRIVRKAFEYAKKTGRRKVTVVEKPNVIRETSGMMVMEAREIKREYPDIELEETNVDAMCMWLIKNPQKYSVLVTSNMFGDIISDLSGQLVGGLGFASSGNIGDGLALFEPTHGSAPKYAGQYKVNPIATILAVKLMLEWLGEREDAVRLENAVAEVIKEGKVKTYDMRGNASTLNMAKAITDKIK</sequence>
<keyword evidence="2" id="KW-0560">Oxidoreductase</keyword>
<reference evidence="4 5" key="1">
    <citation type="submission" date="2017-07" db="EMBL/GenBank/DDBJ databases">
        <title>Recovery of genomes from metagenomes via a dereplication, aggregation, and scoring strategy.</title>
        <authorList>
            <person name="Sieber C.M."/>
            <person name="Probst A.J."/>
            <person name="Sharrar A."/>
            <person name="Thomas B.C."/>
            <person name="Hess M."/>
            <person name="Tringe S.G."/>
            <person name="Banfield J.F."/>
        </authorList>
    </citation>
    <scope>NUCLEOTIDE SEQUENCE [LARGE SCALE GENOMIC DNA]</scope>
    <source>
        <strain evidence="4">JGI_Cruoil_03_44_89</strain>
    </source>
</reference>
<dbReference type="PANTHER" id="PTHR11835">
    <property type="entry name" value="DECARBOXYLATING DEHYDROGENASES-ISOCITRATE, ISOPROPYLMALATE, TARTRATE"/>
    <property type="match status" value="1"/>
</dbReference>
<comment type="caution">
    <text evidence="4">The sequence shown here is derived from an EMBL/GenBank/DDBJ whole genome shotgun (WGS) entry which is preliminary data.</text>
</comment>